<evidence type="ECO:0000259" key="8">
    <source>
        <dbReference type="Pfam" id="PF12704"/>
    </source>
</evidence>
<evidence type="ECO:0000259" key="7">
    <source>
        <dbReference type="Pfam" id="PF02687"/>
    </source>
</evidence>
<feature type="transmembrane region" description="Helical" evidence="6">
    <location>
        <begin position="21"/>
        <end position="41"/>
    </location>
</feature>
<feature type="transmembrane region" description="Helical" evidence="6">
    <location>
        <begin position="413"/>
        <end position="431"/>
    </location>
</feature>
<keyword evidence="2" id="KW-1003">Cell membrane</keyword>
<evidence type="ECO:0000313" key="9">
    <source>
        <dbReference type="EMBL" id="MBT1698946.1"/>
    </source>
</evidence>
<gene>
    <name evidence="9" type="ORF">KK083_18780</name>
</gene>
<dbReference type="Pfam" id="PF12704">
    <property type="entry name" value="MacB_PCD"/>
    <property type="match status" value="2"/>
</dbReference>
<evidence type="ECO:0000256" key="6">
    <source>
        <dbReference type="SAM" id="Phobius"/>
    </source>
</evidence>
<feature type="transmembrane region" description="Helical" evidence="6">
    <location>
        <begin position="300"/>
        <end position="322"/>
    </location>
</feature>
<dbReference type="PROSITE" id="PS51257">
    <property type="entry name" value="PROKAR_LIPOPROTEIN"/>
    <property type="match status" value="1"/>
</dbReference>
<evidence type="ECO:0000256" key="4">
    <source>
        <dbReference type="ARBA" id="ARBA00022989"/>
    </source>
</evidence>
<sequence length="815" mass="90784">MIRNYLKIAFRSLLKQRVYTLINILGLSTGIASCLLIVMFVQDEFSYDQFHLKRDQIYKIVLERKYPNHSTYYAIIPHSYADVMSRDFAEISDVVKMGGPFNNVTVTYKNRQDEEKQFEENFVMAADSNFFQMFSIKLLKGDAGNVLLNTNDLVITEATAKRYFENEEPIGKTLRLFNQDYTVTGVCENVPENSHFKFDFLVHWTDQNFGGGRETNFISFSVHAYLELKPGTDPKALEAKFPKMVDTYAAAQIERDLGKSWEDYKKEGNGYRYFLQPLTSIHLNPLNIEAKMRPGGNINYVYFLIAVAVLILVIACINFMNLATARSAERAREVGVRKTMGSLKGQLVSQFLTESVLLSLLATALAIGIVYSALPYFNQLAGKQLALTFGFGLVLALLGAALFVGFLAGSYPAFVLSAFNPVIVMKGSFSASAKGAWLRNGLVVFQFFISIVLIVGTLVVTEQMQYMQNKSLGYDKDQIMVVERAFALGNQYQTFLDEVKSFPDVQQTAGAFAMLGRQRDFYGAQWQPEGSSEILTTKNMAIDDDLAATIGFEFTEGRGYAKETNDSLSIILNETAVRTLELKDPIGKKLTQMQRTPNGNIAVQYTIIGVIKDFNFQSLRDIITPLTIQSTESFGGGIGYAYIKIKGEHIASVASAVEKKWKQFVPGQPFKYSFLDENLNTLYEDEKRAGQIFGVFSGLAILIACVGLFGLAAYTASLRTKEIGIRKVLGASVPGVILLLSKDFTRLILIAFVLAVPLGWYVMNTWLQGFAYRIELGAGVFLIAGAIALVISWITVSYQSIKAAVVNPVKSLRSE</sequence>
<dbReference type="InterPro" id="IPR025857">
    <property type="entry name" value="MacB_PCD"/>
</dbReference>
<keyword evidence="3 6" id="KW-0812">Transmembrane</keyword>
<organism evidence="9 10">
    <name type="scientific">Chryseosolibacter histidini</name>
    <dbReference type="NCBI Taxonomy" id="2782349"/>
    <lineage>
        <taxon>Bacteria</taxon>
        <taxon>Pseudomonadati</taxon>
        <taxon>Bacteroidota</taxon>
        <taxon>Cytophagia</taxon>
        <taxon>Cytophagales</taxon>
        <taxon>Chryseotaleaceae</taxon>
        <taxon>Chryseosolibacter</taxon>
    </lineage>
</organism>
<dbReference type="EMBL" id="JAHESF010000019">
    <property type="protein sequence ID" value="MBT1698946.1"/>
    <property type="molecule type" value="Genomic_DNA"/>
</dbReference>
<comment type="subcellular location">
    <subcellularLocation>
        <location evidence="1">Cell membrane</location>
        <topology evidence="1">Multi-pass membrane protein</topology>
    </subcellularLocation>
</comment>
<feature type="domain" description="ABC3 transporter permease C-terminal" evidence="7">
    <location>
        <begin position="306"/>
        <end position="421"/>
    </location>
</feature>
<keyword evidence="5 6" id="KW-0472">Membrane</keyword>
<evidence type="ECO:0000256" key="5">
    <source>
        <dbReference type="ARBA" id="ARBA00023136"/>
    </source>
</evidence>
<dbReference type="GO" id="GO:0022857">
    <property type="term" value="F:transmembrane transporter activity"/>
    <property type="evidence" value="ECO:0007669"/>
    <property type="project" value="TreeGrafter"/>
</dbReference>
<feature type="transmembrane region" description="Helical" evidence="6">
    <location>
        <begin position="776"/>
        <end position="796"/>
    </location>
</feature>
<feature type="domain" description="ABC3 transporter permease C-terminal" evidence="7">
    <location>
        <begin position="695"/>
        <end position="805"/>
    </location>
</feature>
<feature type="transmembrane region" description="Helical" evidence="6">
    <location>
        <begin position="347"/>
        <end position="374"/>
    </location>
</feature>
<dbReference type="RefSeq" id="WP_254166083.1">
    <property type="nucleotide sequence ID" value="NZ_JAHESF010000019.1"/>
</dbReference>
<dbReference type="PANTHER" id="PTHR30572">
    <property type="entry name" value="MEMBRANE COMPONENT OF TRANSPORTER-RELATED"/>
    <property type="match status" value="1"/>
</dbReference>
<dbReference type="GO" id="GO:0005886">
    <property type="term" value="C:plasma membrane"/>
    <property type="evidence" value="ECO:0007669"/>
    <property type="project" value="UniProtKB-SubCell"/>
</dbReference>
<proteinExistence type="predicted"/>
<feature type="transmembrane region" description="Helical" evidence="6">
    <location>
        <begin position="386"/>
        <end position="406"/>
    </location>
</feature>
<dbReference type="AlphaFoldDB" id="A0AAP2GK36"/>
<feature type="transmembrane region" description="Helical" evidence="6">
    <location>
        <begin position="692"/>
        <end position="717"/>
    </location>
</feature>
<feature type="domain" description="MacB-like periplasmic core" evidence="8">
    <location>
        <begin position="20"/>
        <end position="241"/>
    </location>
</feature>
<accession>A0AAP2GK36</accession>
<evidence type="ECO:0000256" key="3">
    <source>
        <dbReference type="ARBA" id="ARBA00022692"/>
    </source>
</evidence>
<feature type="transmembrane region" description="Helical" evidence="6">
    <location>
        <begin position="443"/>
        <end position="461"/>
    </location>
</feature>
<dbReference type="InterPro" id="IPR050250">
    <property type="entry name" value="Macrolide_Exporter_MacB"/>
</dbReference>
<keyword evidence="10" id="KW-1185">Reference proteome</keyword>
<evidence type="ECO:0000256" key="2">
    <source>
        <dbReference type="ARBA" id="ARBA00022475"/>
    </source>
</evidence>
<protein>
    <submittedName>
        <fullName evidence="9">ABC transporter permease</fullName>
    </submittedName>
</protein>
<reference evidence="9 10" key="1">
    <citation type="submission" date="2021-05" db="EMBL/GenBank/DDBJ databases">
        <title>A Polyphasic approach of four new species of the genus Ohtaekwangia: Ohtaekwangia histidinii sp. nov., Ohtaekwangia cretensis sp. nov., Ohtaekwangia indiensis sp. nov., Ohtaekwangia reichenbachii sp. nov. from diverse environment.</title>
        <authorList>
            <person name="Octaviana S."/>
        </authorList>
    </citation>
    <scope>NUCLEOTIDE SEQUENCE [LARGE SCALE GENOMIC DNA]</scope>
    <source>
        <strain evidence="9 10">PWU4</strain>
    </source>
</reference>
<comment type="caution">
    <text evidence="9">The sequence shown here is derived from an EMBL/GenBank/DDBJ whole genome shotgun (WGS) entry which is preliminary data.</text>
</comment>
<feature type="domain" description="MacB-like periplasmic core" evidence="8">
    <location>
        <begin position="449"/>
        <end position="659"/>
    </location>
</feature>
<feature type="transmembrane region" description="Helical" evidence="6">
    <location>
        <begin position="747"/>
        <end position="764"/>
    </location>
</feature>
<keyword evidence="4 6" id="KW-1133">Transmembrane helix</keyword>
<name>A0AAP2GK36_9BACT</name>
<dbReference type="Pfam" id="PF02687">
    <property type="entry name" value="FtsX"/>
    <property type="match status" value="2"/>
</dbReference>
<evidence type="ECO:0000313" key="10">
    <source>
        <dbReference type="Proteomes" id="UP001319200"/>
    </source>
</evidence>
<dbReference type="Proteomes" id="UP001319200">
    <property type="component" value="Unassembled WGS sequence"/>
</dbReference>
<dbReference type="InterPro" id="IPR003838">
    <property type="entry name" value="ABC3_permease_C"/>
</dbReference>
<dbReference type="PANTHER" id="PTHR30572:SF18">
    <property type="entry name" value="ABC-TYPE MACROLIDE FAMILY EXPORT SYSTEM PERMEASE COMPONENT 2"/>
    <property type="match status" value="1"/>
</dbReference>
<evidence type="ECO:0000256" key="1">
    <source>
        <dbReference type="ARBA" id="ARBA00004651"/>
    </source>
</evidence>